<sequence length="341" mass="38549">MKFAIGYQQTENGEPFSDIVRDYREAVAEVYFPWPGMAGGRAALGRRRGGADWSSQERLEAELRAIRALGVRLDLLFNANCYGEYAVSVKLANEVGSILDYLAGRELLPEVVTTTSPFIAAVIRKHFPGVELRASVNLRIDSTLAMEYMSDSFDSFHIRRDLQRDLDTVARFHRWCREHGKTLCLLANSGCLRHCPAQTFHDNLVAHDAAIDEVKNLPGFEPHLCWKLYRDPAHFVEFLRGSWLRPEDLKAYEPFFATVKLATRQHLHPRMVIGAYAAGYYDGNLLDLMEPCFSPIFTPHVIDNRAFPDDWLTAARGCATDCRHCGRCEAVLARVLARAAE</sequence>
<name>A0A645DSP9_9ZZZZ</name>
<accession>A0A645DSP9</accession>
<gene>
    <name evidence="1" type="ORF">SDC9_139649</name>
</gene>
<proteinExistence type="predicted"/>
<organism evidence="1">
    <name type="scientific">bioreactor metagenome</name>
    <dbReference type="NCBI Taxonomy" id="1076179"/>
    <lineage>
        <taxon>unclassified sequences</taxon>
        <taxon>metagenomes</taxon>
        <taxon>ecological metagenomes</taxon>
    </lineage>
</organism>
<comment type="caution">
    <text evidence="1">The sequence shown here is derived from an EMBL/GenBank/DDBJ whole genome shotgun (WGS) entry which is preliminary data.</text>
</comment>
<dbReference type="AlphaFoldDB" id="A0A645DSP9"/>
<evidence type="ECO:0000313" key="1">
    <source>
        <dbReference type="EMBL" id="MPM92514.1"/>
    </source>
</evidence>
<protein>
    <submittedName>
        <fullName evidence="1">Uncharacterized protein</fullName>
    </submittedName>
</protein>
<dbReference type="EMBL" id="VSSQ01039446">
    <property type="protein sequence ID" value="MPM92514.1"/>
    <property type="molecule type" value="Genomic_DNA"/>
</dbReference>
<reference evidence="1" key="1">
    <citation type="submission" date="2019-08" db="EMBL/GenBank/DDBJ databases">
        <authorList>
            <person name="Kucharzyk K."/>
            <person name="Murdoch R.W."/>
            <person name="Higgins S."/>
            <person name="Loffler F."/>
        </authorList>
    </citation>
    <scope>NUCLEOTIDE SEQUENCE</scope>
</reference>